<organism evidence="4 5">
    <name type="scientific">Stigmatella ashevillensis</name>
    <dbReference type="NCBI Taxonomy" id="2995309"/>
    <lineage>
        <taxon>Bacteria</taxon>
        <taxon>Pseudomonadati</taxon>
        <taxon>Myxococcota</taxon>
        <taxon>Myxococcia</taxon>
        <taxon>Myxococcales</taxon>
        <taxon>Cystobacterineae</taxon>
        <taxon>Archangiaceae</taxon>
        <taxon>Stigmatella</taxon>
    </lineage>
</organism>
<dbReference type="InterPro" id="IPR019734">
    <property type="entry name" value="TPR_rpt"/>
</dbReference>
<sequence length="304" mass="33864">MRRALAVVGVAFLIHLIPLFLPRNMPEQELAIARAMPSAQQRVAVLVPLKDNTKATGAELREAAELLLEGAPAEARGLVDEADRREPGTIETQLLRARICQVERMDRCVQETLERAARMAPDDARPDLLRAEMSERSGDLPAALEAIARARSKQPQDTAVSLQYARLLSVTARHDEAEAVLRELESRLSPRDLFLQMGILRTRAGRAREARAFFARAVGEEPQSSLAHYHLGMAHFQLGDIDSAEEELRTADRLDVSNPDPLAALCALQVQAARLEAARITKMDLERRFQDRAELIRSACRTDR</sequence>
<dbReference type="PANTHER" id="PTHR44314">
    <property type="entry name" value="CILIA- AND FLAGELLA-ASSOCIATED PROTEIN 70"/>
    <property type="match status" value="1"/>
</dbReference>
<comment type="caution">
    <text evidence="4">The sequence shown here is derived from an EMBL/GenBank/DDBJ whole genome shotgun (WGS) entry which is preliminary data.</text>
</comment>
<evidence type="ECO:0000256" key="1">
    <source>
        <dbReference type="ARBA" id="ARBA00022737"/>
    </source>
</evidence>
<dbReference type="InterPro" id="IPR011990">
    <property type="entry name" value="TPR-like_helical_dom_sf"/>
</dbReference>
<dbReference type="Gene3D" id="1.25.40.10">
    <property type="entry name" value="Tetratricopeptide repeat domain"/>
    <property type="match status" value="1"/>
</dbReference>
<accession>A0ABT5DF57</accession>
<keyword evidence="1" id="KW-0677">Repeat</keyword>
<dbReference type="PROSITE" id="PS50005">
    <property type="entry name" value="TPR"/>
    <property type="match status" value="1"/>
</dbReference>
<name>A0ABT5DF57_9BACT</name>
<evidence type="ECO:0000256" key="3">
    <source>
        <dbReference type="PROSITE-ProRule" id="PRU00339"/>
    </source>
</evidence>
<evidence type="ECO:0000256" key="2">
    <source>
        <dbReference type="ARBA" id="ARBA00022803"/>
    </source>
</evidence>
<dbReference type="SUPFAM" id="SSF48452">
    <property type="entry name" value="TPR-like"/>
    <property type="match status" value="1"/>
</dbReference>
<evidence type="ECO:0000313" key="5">
    <source>
        <dbReference type="Proteomes" id="UP001221838"/>
    </source>
</evidence>
<dbReference type="Proteomes" id="UP001221838">
    <property type="component" value="Unassembled WGS sequence"/>
</dbReference>
<dbReference type="EMBL" id="JAQNDM010000002">
    <property type="protein sequence ID" value="MDC0712302.1"/>
    <property type="molecule type" value="Genomic_DNA"/>
</dbReference>
<keyword evidence="2 3" id="KW-0802">TPR repeat</keyword>
<keyword evidence="5" id="KW-1185">Reference proteome</keyword>
<protein>
    <submittedName>
        <fullName evidence="4">Tetratricopeptide repeat protein</fullName>
    </submittedName>
</protein>
<dbReference type="InterPro" id="IPR052628">
    <property type="entry name" value="CFAP70"/>
</dbReference>
<proteinExistence type="predicted"/>
<dbReference type="Pfam" id="PF14559">
    <property type="entry name" value="TPR_19"/>
    <property type="match status" value="2"/>
</dbReference>
<evidence type="ECO:0000313" key="4">
    <source>
        <dbReference type="EMBL" id="MDC0712302.1"/>
    </source>
</evidence>
<feature type="repeat" description="TPR" evidence="3">
    <location>
        <begin position="225"/>
        <end position="258"/>
    </location>
</feature>
<reference evidence="4 5" key="1">
    <citation type="submission" date="2022-11" db="EMBL/GenBank/DDBJ databases">
        <title>Minimal conservation of predation-associated metabolite biosynthetic gene clusters underscores biosynthetic potential of Myxococcota including descriptions for ten novel species: Archangium lansinium sp. nov., Myxococcus landrumus sp. nov., Nannocystis bai.</title>
        <authorList>
            <person name="Ahearne A."/>
            <person name="Stevens C."/>
            <person name="Dowd S."/>
        </authorList>
    </citation>
    <scope>NUCLEOTIDE SEQUENCE [LARGE SCALE GENOMIC DNA]</scope>
    <source>
        <strain evidence="4 5">NCWAL01</strain>
    </source>
</reference>
<gene>
    <name evidence="4" type="ORF">POL68_27820</name>
</gene>
<dbReference type="PANTHER" id="PTHR44314:SF1">
    <property type="entry name" value="CILIA- AND FLAGELLA-ASSOCIATED PROTEIN 70"/>
    <property type="match status" value="1"/>
</dbReference>
<dbReference type="RefSeq" id="WP_272142386.1">
    <property type="nucleotide sequence ID" value="NZ_JAQNDM010000002.1"/>
</dbReference>